<feature type="compositionally biased region" description="Low complexity" evidence="1">
    <location>
        <begin position="276"/>
        <end position="287"/>
    </location>
</feature>
<feature type="region of interest" description="Disordered" evidence="1">
    <location>
        <begin position="258"/>
        <end position="299"/>
    </location>
</feature>
<accession>A0A369JE34</accession>
<feature type="transmembrane region" description="Helical" evidence="2">
    <location>
        <begin position="12"/>
        <end position="35"/>
    </location>
</feature>
<evidence type="ECO:0000256" key="1">
    <source>
        <dbReference type="SAM" id="MobiDB-lite"/>
    </source>
</evidence>
<dbReference type="OrthoDB" id="3206554at2759"/>
<organism evidence="4 5">
    <name type="scientific">Hypsizygus marmoreus</name>
    <name type="common">White beech mushroom</name>
    <name type="synonym">Agaricus marmoreus</name>
    <dbReference type="NCBI Taxonomy" id="39966"/>
    <lineage>
        <taxon>Eukaryota</taxon>
        <taxon>Fungi</taxon>
        <taxon>Dikarya</taxon>
        <taxon>Basidiomycota</taxon>
        <taxon>Agaricomycotina</taxon>
        <taxon>Agaricomycetes</taxon>
        <taxon>Agaricomycetidae</taxon>
        <taxon>Agaricales</taxon>
        <taxon>Tricholomatineae</taxon>
        <taxon>Lyophyllaceae</taxon>
        <taxon>Hypsizygus</taxon>
    </lineage>
</organism>
<evidence type="ECO:0000259" key="3">
    <source>
        <dbReference type="Pfam" id="PF20152"/>
    </source>
</evidence>
<evidence type="ECO:0000256" key="2">
    <source>
        <dbReference type="SAM" id="Phobius"/>
    </source>
</evidence>
<dbReference type="STRING" id="39966.A0A369JE34"/>
<dbReference type="AlphaFoldDB" id="A0A369JE34"/>
<dbReference type="InterPro" id="IPR045339">
    <property type="entry name" value="DUF6534"/>
</dbReference>
<reference evidence="4" key="1">
    <citation type="submission" date="2018-04" db="EMBL/GenBank/DDBJ databases">
        <title>Whole genome sequencing of Hypsizygus marmoreus.</title>
        <authorList>
            <person name="Choi I.-G."/>
            <person name="Min B."/>
            <person name="Kim J.-G."/>
            <person name="Kim S."/>
            <person name="Oh Y.-L."/>
            <person name="Kong W.-S."/>
            <person name="Park H."/>
            <person name="Jeong J."/>
            <person name="Song E.-S."/>
        </authorList>
    </citation>
    <scope>NUCLEOTIDE SEQUENCE [LARGE SCALE GENOMIC DNA]</scope>
    <source>
        <strain evidence="4">51987-8</strain>
    </source>
</reference>
<gene>
    <name evidence="4" type="ORF">Hypma_012528</name>
</gene>
<feature type="transmembrane region" description="Helical" evidence="2">
    <location>
        <begin position="230"/>
        <end position="249"/>
    </location>
</feature>
<proteinExistence type="predicted"/>
<feature type="transmembrane region" description="Helical" evidence="2">
    <location>
        <begin position="83"/>
        <end position="106"/>
    </location>
</feature>
<dbReference type="Pfam" id="PF20152">
    <property type="entry name" value="DUF6534"/>
    <property type="match status" value="1"/>
</dbReference>
<dbReference type="Proteomes" id="UP000076154">
    <property type="component" value="Unassembled WGS sequence"/>
</dbReference>
<keyword evidence="2" id="KW-0812">Transmembrane</keyword>
<evidence type="ECO:0000313" key="4">
    <source>
        <dbReference type="EMBL" id="RDB20391.1"/>
    </source>
</evidence>
<keyword evidence="5" id="KW-1185">Reference proteome</keyword>
<comment type="caution">
    <text evidence="4">The sequence shown here is derived from an EMBL/GenBank/DDBJ whole genome shotgun (WGS) entry which is preliminary data.</text>
</comment>
<dbReference type="PANTHER" id="PTHR40465">
    <property type="entry name" value="CHROMOSOME 1, WHOLE GENOME SHOTGUN SEQUENCE"/>
    <property type="match status" value="1"/>
</dbReference>
<keyword evidence="2" id="KW-0472">Membrane</keyword>
<sequence length="323" mass="36490">MATVHVQATYGAILLGSFFATLFSGIIITQVIVYFNTFPDDSRRVRALVVFLWCLDILHMSLIWATMWNYFIAHFGDLDYIDIIPWSFSLTILFTGITTITVQWFFIHRIFLLSKRNWFLTIPLLCLSIARLVSAIVTTAEMFVLRSLAEFKRTVGFLFTLGLAILSGTDILITISLVFLLYRSRTGTPSSINHVINSLILYTFETATLTCVGAIASMICWLTMETNLVFLGVYFVISKFYAISILVTLNARQSHRRERSSSLSHRPLQLDTRRTSSSGPSSLSPISQAPRSPLKQFPRQVEITVERSVEHGSPRDSLSAPRV</sequence>
<name>A0A369JE34_HYPMA</name>
<dbReference type="EMBL" id="LUEZ02000068">
    <property type="protein sequence ID" value="RDB20391.1"/>
    <property type="molecule type" value="Genomic_DNA"/>
</dbReference>
<protein>
    <recommendedName>
        <fullName evidence="3">DUF6534 domain-containing protein</fullName>
    </recommendedName>
</protein>
<feature type="transmembrane region" description="Helical" evidence="2">
    <location>
        <begin position="202"/>
        <end position="224"/>
    </location>
</feature>
<dbReference type="InParanoid" id="A0A369JE34"/>
<feature type="transmembrane region" description="Helical" evidence="2">
    <location>
        <begin position="47"/>
        <end position="71"/>
    </location>
</feature>
<feature type="transmembrane region" description="Helical" evidence="2">
    <location>
        <begin position="157"/>
        <end position="182"/>
    </location>
</feature>
<evidence type="ECO:0000313" key="5">
    <source>
        <dbReference type="Proteomes" id="UP000076154"/>
    </source>
</evidence>
<keyword evidence="2" id="KW-1133">Transmembrane helix</keyword>
<feature type="transmembrane region" description="Helical" evidence="2">
    <location>
        <begin position="118"/>
        <end position="137"/>
    </location>
</feature>
<feature type="domain" description="DUF6534" evidence="3">
    <location>
        <begin position="169"/>
        <end position="254"/>
    </location>
</feature>
<dbReference type="PANTHER" id="PTHR40465:SF1">
    <property type="entry name" value="DUF6534 DOMAIN-CONTAINING PROTEIN"/>
    <property type="match status" value="1"/>
</dbReference>